<feature type="domain" description="C2" evidence="8">
    <location>
        <begin position="1556"/>
        <end position="1680"/>
    </location>
</feature>
<dbReference type="Gene3D" id="2.60.40.150">
    <property type="entry name" value="C2 domain"/>
    <property type="match status" value="7"/>
</dbReference>
<feature type="domain" description="C2" evidence="8">
    <location>
        <begin position="1"/>
        <end position="105"/>
    </location>
</feature>
<keyword evidence="10" id="KW-1185">Reference proteome</keyword>
<dbReference type="Proteomes" id="UP000054928">
    <property type="component" value="Unassembled WGS sequence"/>
</dbReference>
<evidence type="ECO:0000256" key="2">
    <source>
        <dbReference type="ARBA" id="ARBA00022692"/>
    </source>
</evidence>
<feature type="transmembrane region" description="Helical" evidence="7">
    <location>
        <begin position="1866"/>
        <end position="1894"/>
    </location>
</feature>
<dbReference type="GO" id="GO:0007009">
    <property type="term" value="P:plasma membrane organization"/>
    <property type="evidence" value="ECO:0007669"/>
    <property type="project" value="TreeGrafter"/>
</dbReference>
<feature type="compositionally biased region" description="Acidic residues" evidence="6">
    <location>
        <begin position="381"/>
        <end position="393"/>
    </location>
</feature>
<feature type="region of interest" description="Disordered" evidence="6">
    <location>
        <begin position="1730"/>
        <end position="1758"/>
    </location>
</feature>
<name>A0A0P1AB60_PLAHL</name>
<feature type="domain" description="C2" evidence="8">
    <location>
        <begin position="412"/>
        <end position="548"/>
    </location>
</feature>
<feature type="domain" description="C2" evidence="8">
    <location>
        <begin position="953"/>
        <end position="1071"/>
    </location>
</feature>
<dbReference type="GO" id="GO:0016020">
    <property type="term" value="C:membrane"/>
    <property type="evidence" value="ECO:0007669"/>
    <property type="project" value="UniProtKB-SubCell"/>
</dbReference>
<dbReference type="CDD" id="cd04037">
    <property type="entry name" value="C2E_Ferlin"/>
    <property type="match status" value="1"/>
</dbReference>
<keyword evidence="3" id="KW-0677">Repeat</keyword>
<feature type="region of interest" description="Disordered" evidence="6">
    <location>
        <begin position="366"/>
        <end position="398"/>
    </location>
</feature>
<dbReference type="InterPro" id="IPR000008">
    <property type="entry name" value="C2_dom"/>
</dbReference>
<dbReference type="InterPro" id="IPR035892">
    <property type="entry name" value="C2_domain_sf"/>
</dbReference>
<evidence type="ECO:0000313" key="9">
    <source>
        <dbReference type="EMBL" id="CEG38138.1"/>
    </source>
</evidence>
<keyword evidence="2 7" id="KW-0812">Transmembrane</keyword>
<dbReference type="GeneID" id="36403283"/>
<dbReference type="InterPro" id="IPR037721">
    <property type="entry name" value="Ferlin"/>
</dbReference>
<evidence type="ECO:0000256" key="5">
    <source>
        <dbReference type="ARBA" id="ARBA00023136"/>
    </source>
</evidence>
<dbReference type="SMART" id="SM00239">
    <property type="entry name" value="C2"/>
    <property type="match status" value="8"/>
</dbReference>
<evidence type="ECO:0000256" key="3">
    <source>
        <dbReference type="ARBA" id="ARBA00022737"/>
    </source>
</evidence>
<organism evidence="9 10">
    <name type="scientific">Plasmopara halstedii</name>
    <name type="common">Downy mildew of sunflower</name>
    <dbReference type="NCBI Taxonomy" id="4781"/>
    <lineage>
        <taxon>Eukaryota</taxon>
        <taxon>Sar</taxon>
        <taxon>Stramenopiles</taxon>
        <taxon>Oomycota</taxon>
        <taxon>Peronosporomycetes</taxon>
        <taxon>Peronosporales</taxon>
        <taxon>Peronosporaceae</taxon>
        <taxon>Plasmopara</taxon>
    </lineage>
</organism>
<dbReference type="CDD" id="cd04011">
    <property type="entry name" value="C2B_Ferlin"/>
    <property type="match status" value="1"/>
</dbReference>
<evidence type="ECO:0000256" key="6">
    <source>
        <dbReference type="SAM" id="MobiDB-lite"/>
    </source>
</evidence>
<protein>
    <submittedName>
        <fullName evidence="9">Membrane-associated protein FER-1 and related ferlins, contain multiple C2 domains</fullName>
    </submittedName>
</protein>
<dbReference type="OMA" id="NPYVDYG"/>
<accession>A0A0P1AB60</accession>
<dbReference type="InterPro" id="IPR012968">
    <property type="entry name" value="FerIin_dom"/>
</dbReference>
<dbReference type="OrthoDB" id="270970at2759"/>
<dbReference type="PANTHER" id="PTHR12546">
    <property type="entry name" value="FER-1-LIKE"/>
    <property type="match status" value="1"/>
</dbReference>
<feature type="domain" description="C2" evidence="8">
    <location>
        <begin position="174"/>
        <end position="296"/>
    </location>
</feature>
<feature type="domain" description="C2" evidence="8">
    <location>
        <begin position="1369"/>
        <end position="1514"/>
    </location>
</feature>
<dbReference type="PROSITE" id="PS50004">
    <property type="entry name" value="C2"/>
    <property type="match status" value="8"/>
</dbReference>
<reference evidence="10" key="1">
    <citation type="submission" date="2014-09" db="EMBL/GenBank/DDBJ databases">
        <authorList>
            <person name="Sharma Rahul"/>
            <person name="Thines Marco"/>
        </authorList>
    </citation>
    <scope>NUCLEOTIDE SEQUENCE [LARGE SCALE GENOMIC DNA]</scope>
</reference>
<evidence type="ECO:0000259" key="8">
    <source>
        <dbReference type="PROSITE" id="PS50004"/>
    </source>
</evidence>
<dbReference type="PANTHER" id="PTHR12546:SF33">
    <property type="entry name" value="SPERM VESICLE FUSION PROTEIN FER-1"/>
    <property type="match status" value="1"/>
</dbReference>
<dbReference type="InterPro" id="IPR037724">
    <property type="entry name" value="C2E_Ferlin"/>
</dbReference>
<dbReference type="SUPFAM" id="SSF49562">
    <property type="entry name" value="C2 domain (Calcium/lipid-binding domain, CaLB)"/>
    <property type="match status" value="8"/>
</dbReference>
<dbReference type="Pfam" id="PF00168">
    <property type="entry name" value="C2"/>
    <property type="match status" value="8"/>
</dbReference>
<dbReference type="CDD" id="cd00030">
    <property type="entry name" value="C2"/>
    <property type="match status" value="2"/>
</dbReference>
<sequence>METPRVCLVVLGATDVGKEQAGSGEAFNPYCQAQCGDVVLRTAAQTRTMNPEWAQTFIFGVKQPIGDAVNFKVFGLNEHARDVLLGGAKLPIAALTPDTETMHKLTLLDAAGKNCGELKVSATYEPNFIASLQNETTAENPASPKELMALVSSTNNITEPATIEKELTAEYTPSQSLSTLSETSEPPKAPNFYVVTILEAAGLLACDGTGIEATSDPYVRVSCTHNQSQRTKTQQQTLHPTWRQRFYFKIVPGEKQMLELTVEDSDLLTVDFMGRCLIDLEEFTMLSQGKKQTFWLALEQRSESKEKDVPSDLGTQRKLNYGYGKVCLAIETQYIDQNTGNLEQGEFDNVTQVPNDRDLCCAGSFEASEDDGGNIGNHDDDTNEELNENENDDDVKVKREKIAEKRKQQDKEREKILAELSNVQFLSGDYQIRVRIIEVRDLQPMDSNGLCDPVICVDCLGQRQHSVVKQKQTSCVFDEYFCFDYKLLDKDMAQQGSIKISVYDADGPGSSANRSTISRSFDDLIGFFAIDIPYVYFQPDHELKRKWVALIGNGTMNSDRIQGYVLLSLVVLGPGDKMKLYDPAEDRDPNECLVKSKSDISSIVFVPPRVNQKLNFLVITIYRAEELPDMDYSMMMHGGIDGYVRAYFAGQDVLETKKVTMKGSENLVLPFNQELWFPVLMPTMSDNIFISVWDWDMTTADQLVANIVQPFSFKQVQHYPNHFKQIWANLYGPPPGYDTDSGPLKWMQTHPAYASTYRGRLLLSMRVESELQSINDEAHVRNVLNLSVTPKLRRYTLRAALFYGTEIPQFTSKTNWNRNTRMSLRVSVGHRSVESSRVPNVSGICNFNQYIDLVDLDLPEDLDQIPDVFVYLLRKTMNESRCICFARFRALEIFNQDIESVQAIDPPYWVELNEDKVMNELRDHTLTGNVLLKLCLDNAEPKGYKEEDVAQKWRQYASTTVQYMKYMLFVHVFQGKSLPSTDFDGLLDPYVKVACVGSEGQVSTRMSTRDPCFYETVVLDIELPQNELFLPKVSLQVYDWDRYDTDDYIGGLRFSLADFPRMTSSKYAKIRASGEYSAPRPKWYPICYEKRGDTQGELLLSFELISKETPDVIVEPPESIIPPANEGYIEIMCLGCRGLQSTGFMPINTPFAKFEVGDVTKFTNPSSTPSSHNPNFLQRIIIPVKMPLDSLFAPRLKITVYDQLLGGLYKPVIGVCSVDLSRKMPYSNGEPNPLYVNECTKITTHGSNPYVDYGYDLSTFPGTVPSNVLTSTSTAETTPTKIKPVKISNVCSSSRFGMEDDEDELPHYMHQRDIVNGELEDVLKSPFETFPLFRGAMPSYEEVDAGHHSANTYRPVGKFKGYVRVLKSRHDPPLFDLNQFLNPRPYLVRVYVLDAFNLHPTDVNNKCDPYLRVSLGDGQHLEQMFNDRDNHKPETLTPKFHKMFEFKAELPGASELKIEVLDYDFYAIPTLPTGLSKALSTAIGSTIGGDDFVGATLIDLEDRLFDAKWQKLGVSPESVEVRKPLEIRSLFAPSSTLSQGSLRLWVDILTGAEMNIMRPLDISLPPPQMFEVRVIIYKAKNVTAGDFTGLSDLFVKCWLQNRDDRCQSTDTHWRANFGRASFNWRMKFDIELPLDPEKEADRGHLHFQMWDRDVIYDDCLADAVMDLSSFLKTAYKTKQAVNVFAKSKPIRVRGTESLPYKGISRDVQYSATEDAARVRMSLSKETVISVAEDEEDSSDTTRLLPGDNDFEENESEAEDLEMENAQSLVKSFMHRLGMGEDPEDATWLTMTTHDSQTRDRIRAGELLVSVEILPKHLADVRAAGLGRGEPNNFPYLPEPADRLHLSAMWNPCHVVKALMGPKYYRAFASFFLCTLLLLLVLFTGPLINVLLTLFELIPNPLGLICFFLSLGLLIGSVLYYLNRCRRAVLRIADGDNYKNGKRRRRVRRALRS</sequence>
<feature type="compositionally biased region" description="Acidic residues" evidence="6">
    <location>
        <begin position="1748"/>
        <end position="1758"/>
    </location>
</feature>
<feature type="domain" description="C2" evidence="8">
    <location>
        <begin position="596"/>
        <end position="728"/>
    </location>
</feature>
<evidence type="ECO:0000313" key="10">
    <source>
        <dbReference type="Proteomes" id="UP000054928"/>
    </source>
</evidence>
<evidence type="ECO:0000256" key="1">
    <source>
        <dbReference type="ARBA" id="ARBA00004167"/>
    </source>
</evidence>
<evidence type="ECO:0000256" key="4">
    <source>
        <dbReference type="ARBA" id="ARBA00022989"/>
    </source>
</evidence>
<feature type="transmembrane region" description="Helical" evidence="7">
    <location>
        <begin position="1901"/>
        <end position="1921"/>
    </location>
</feature>
<evidence type="ECO:0000256" key="7">
    <source>
        <dbReference type="SAM" id="Phobius"/>
    </source>
</evidence>
<keyword evidence="4 7" id="KW-1133">Transmembrane helix</keyword>
<dbReference type="EMBL" id="CCYD01000321">
    <property type="protein sequence ID" value="CEG38138.1"/>
    <property type="molecule type" value="Genomic_DNA"/>
</dbReference>
<comment type="subcellular location">
    <subcellularLocation>
        <location evidence="1">Membrane</location>
        <topology evidence="1">Single-pass membrane protein</topology>
    </subcellularLocation>
</comment>
<keyword evidence="5 7" id="KW-0472">Membrane</keyword>
<proteinExistence type="predicted"/>
<feature type="domain" description="C2" evidence="8">
    <location>
        <begin position="1106"/>
        <end position="1234"/>
    </location>
</feature>
<dbReference type="SMART" id="SM01202">
    <property type="entry name" value="FerI"/>
    <property type="match status" value="1"/>
</dbReference>
<dbReference type="InterPro" id="IPR037720">
    <property type="entry name" value="C2B_Ferlin"/>
</dbReference>
<dbReference type="RefSeq" id="XP_024574507.1">
    <property type="nucleotide sequence ID" value="XM_024723541.1"/>
</dbReference>